<evidence type="ECO:0000313" key="7">
    <source>
        <dbReference type="Proteomes" id="UP000554965"/>
    </source>
</evidence>
<name>A0A7Z7IHU0_9MYCO</name>
<dbReference type="Pfam" id="PF00440">
    <property type="entry name" value="TetR_N"/>
    <property type="match status" value="1"/>
</dbReference>
<evidence type="ECO:0000256" key="3">
    <source>
        <dbReference type="ARBA" id="ARBA00023163"/>
    </source>
</evidence>
<dbReference type="GO" id="GO:0000976">
    <property type="term" value="F:transcription cis-regulatory region binding"/>
    <property type="evidence" value="ECO:0007669"/>
    <property type="project" value="TreeGrafter"/>
</dbReference>
<dbReference type="PANTHER" id="PTHR30055:SF234">
    <property type="entry name" value="HTH-TYPE TRANSCRIPTIONAL REGULATOR BETI"/>
    <property type="match status" value="1"/>
</dbReference>
<dbReference type="PANTHER" id="PTHR30055">
    <property type="entry name" value="HTH-TYPE TRANSCRIPTIONAL REGULATOR RUTR"/>
    <property type="match status" value="1"/>
</dbReference>
<evidence type="ECO:0000256" key="4">
    <source>
        <dbReference type="PROSITE-ProRule" id="PRU00335"/>
    </source>
</evidence>
<proteinExistence type="predicted"/>
<dbReference type="SUPFAM" id="SSF46689">
    <property type="entry name" value="Homeodomain-like"/>
    <property type="match status" value="1"/>
</dbReference>
<dbReference type="PRINTS" id="PR00455">
    <property type="entry name" value="HTHTETR"/>
</dbReference>
<keyword evidence="1" id="KW-0805">Transcription regulation</keyword>
<accession>A0A7Z7IHU0</accession>
<dbReference type="Gene3D" id="1.10.357.10">
    <property type="entry name" value="Tetracycline Repressor, domain 2"/>
    <property type="match status" value="2"/>
</dbReference>
<sequence length="252" mass="27024">MFTVVARTIPADRFPAVIDASARVFITHGYQRTQMQDVADALALAKGTLYGYAQGKAALFAAAVRYGDSHEPVPPPSDLPVAAPDDGEIAALVSQRLADEVADMRLTQALQQASPATATPAHGRAELAGIVTDLYRRLARHRIALKLVDRCAPELPDLAEVWFGTGRDAQVHAFQLYLLSRESTGQLSLPGPAQMVARTIVELCAMWAIHRHFDPAPGPPSIARPGLTDDDVVAQTLAEFVVRATTGPSVED</sequence>
<protein>
    <recommendedName>
        <fullName evidence="5">HTH tetR-type domain-containing protein</fullName>
    </recommendedName>
</protein>
<organism evidence="6 7">
    <name type="scientific">Mycobacterium simulans</name>
    <dbReference type="NCBI Taxonomy" id="627089"/>
    <lineage>
        <taxon>Bacteria</taxon>
        <taxon>Bacillati</taxon>
        <taxon>Actinomycetota</taxon>
        <taxon>Actinomycetes</taxon>
        <taxon>Mycobacteriales</taxon>
        <taxon>Mycobacteriaceae</taxon>
        <taxon>Mycobacterium</taxon>
    </lineage>
</organism>
<evidence type="ECO:0000256" key="1">
    <source>
        <dbReference type="ARBA" id="ARBA00023015"/>
    </source>
</evidence>
<keyword evidence="2 4" id="KW-0238">DNA-binding</keyword>
<dbReference type="EMBL" id="OCTY01000002">
    <property type="protein sequence ID" value="SOJ52995.1"/>
    <property type="molecule type" value="Genomic_DNA"/>
</dbReference>
<keyword evidence="7" id="KW-1185">Reference proteome</keyword>
<dbReference type="InterPro" id="IPR050109">
    <property type="entry name" value="HTH-type_TetR-like_transc_reg"/>
</dbReference>
<feature type="domain" description="HTH tetR-type" evidence="5">
    <location>
        <begin position="11"/>
        <end position="71"/>
    </location>
</feature>
<evidence type="ECO:0000256" key="2">
    <source>
        <dbReference type="ARBA" id="ARBA00023125"/>
    </source>
</evidence>
<dbReference type="InterPro" id="IPR009057">
    <property type="entry name" value="Homeodomain-like_sf"/>
</dbReference>
<feature type="DNA-binding region" description="H-T-H motif" evidence="4">
    <location>
        <begin position="34"/>
        <end position="53"/>
    </location>
</feature>
<dbReference type="PROSITE" id="PS50977">
    <property type="entry name" value="HTH_TETR_2"/>
    <property type="match status" value="1"/>
</dbReference>
<evidence type="ECO:0000259" key="5">
    <source>
        <dbReference type="PROSITE" id="PS50977"/>
    </source>
</evidence>
<reference evidence="6 7" key="1">
    <citation type="submission" date="2017-10" db="EMBL/GenBank/DDBJ databases">
        <authorList>
            <consortium name="Urmite Genomes"/>
        </authorList>
    </citation>
    <scope>NUCLEOTIDE SEQUENCE [LARGE SCALE GENOMIC DNA]</scope>
    <source>
        <strain evidence="6 7">FB-527</strain>
    </source>
</reference>
<dbReference type="GO" id="GO:0003700">
    <property type="term" value="F:DNA-binding transcription factor activity"/>
    <property type="evidence" value="ECO:0007669"/>
    <property type="project" value="TreeGrafter"/>
</dbReference>
<comment type="caution">
    <text evidence="6">The sequence shown here is derived from an EMBL/GenBank/DDBJ whole genome shotgun (WGS) entry which is preliminary data.</text>
</comment>
<dbReference type="Proteomes" id="UP000554965">
    <property type="component" value="Unassembled WGS sequence"/>
</dbReference>
<dbReference type="AlphaFoldDB" id="A0A7Z7IHU0"/>
<dbReference type="InterPro" id="IPR001647">
    <property type="entry name" value="HTH_TetR"/>
</dbReference>
<keyword evidence="3" id="KW-0804">Transcription</keyword>
<gene>
    <name evidence="6" type="ORF">MSIMFB_00500</name>
</gene>
<evidence type="ECO:0000313" key="6">
    <source>
        <dbReference type="EMBL" id="SOJ52995.1"/>
    </source>
</evidence>